<evidence type="ECO:0000313" key="3">
    <source>
        <dbReference type="Proteomes" id="UP001265550"/>
    </source>
</evidence>
<reference evidence="2 3" key="1">
    <citation type="submission" date="2023-07" db="EMBL/GenBank/DDBJ databases">
        <title>Sorghum-associated microbial communities from plants grown in Nebraska, USA.</title>
        <authorList>
            <person name="Schachtman D."/>
        </authorList>
    </citation>
    <scope>NUCLEOTIDE SEQUENCE [LARGE SCALE GENOMIC DNA]</scope>
    <source>
        <strain evidence="2 3">BE240</strain>
    </source>
</reference>
<organism evidence="2 3">
    <name type="scientific">Hydrogenophaga laconesensis</name>
    <dbReference type="NCBI Taxonomy" id="1805971"/>
    <lineage>
        <taxon>Bacteria</taxon>
        <taxon>Pseudomonadati</taxon>
        <taxon>Pseudomonadota</taxon>
        <taxon>Betaproteobacteria</taxon>
        <taxon>Burkholderiales</taxon>
        <taxon>Comamonadaceae</taxon>
        <taxon>Hydrogenophaga</taxon>
    </lineage>
</organism>
<name>A0ABU1V7R3_9BURK</name>
<keyword evidence="3" id="KW-1185">Reference proteome</keyword>
<feature type="transmembrane region" description="Helical" evidence="1">
    <location>
        <begin position="68"/>
        <end position="87"/>
    </location>
</feature>
<evidence type="ECO:0000256" key="1">
    <source>
        <dbReference type="SAM" id="Phobius"/>
    </source>
</evidence>
<protein>
    <recommendedName>
        <fullName evidence="4">Sigma-E factor negative regulatory protein RseA</fullName>
    </recommendedName>
</protein>
<accession>A0ABU1V7R3</accession>
<proteinExistence type="predicted"/>
<evidence type="ECO:0000313" key="2">
    <source>
        <dbReference type="EMBL" id="MDR7093490.1"/>
    </source>
</evidence>
<keyword evidence="1" id="KW-0812">Transmembrane</keyword>
<dbReference type="EMBL" id="JAVDWE010000002">
    <property type="protein sequence ID" value="MDR7093490.1"/>
    <property type="molecule type" value="Genomic_DNA"/>
</dbReference>
<dbReference type="RefSeq" id="WP_204732651.1">
    <property type="nucleotide sequence ID" value="NZ_JAVDWE010000002.1"/>
</dbReference>
<dbReference type="Proteomes" id="UP001265550">
    <property type="component" value="Unassembled WGS sequence"/>
</dbReference>
<gene>
    <name evidence="2" type="ORF">J2X09_001222</name>
</gene>
<evidence type="ECO:0008006" key="4">
    <source>
        <dbReference type="Google" id="ProtNLM"/>
    </source>
</evidence>
<keyword evidence="1" id="KW-1133">Transmembrane helix</keyword>
<comment type="caution">
    <text evidence="2">The sequence shown here is derived from an EMBL/GenBank/DDBJ whole genome shotgun (WGS) entry which is preliminary data.</text>
</comment>
<keyword evidence="1" id="KW-0472">Membrane</keyword>
<sequence length="111" mass="11971">MTPHPTHEDHDLRARLRSGLDTAAVGDSDALEARVLAQWRQRHAATEPVAAWASGATLRAPGTARRTLWLGSGALLAAALLIALATWQRPDPVVEELMQLDVLSEMALGEM</sequence>